<evidence type="ECO:0000313" key="5">
    <source>
        <dbReference type="Proteomes" id="UP000499080"/>
    </source>
</evidence>
<feature type="signal peptide" evidence="2">
    <location>
        <begin position="1"/>
        <end position="18"/>
    </location>
</feature>
<dbReference type="GO" id="GO:0016747">
    <property type="term" value="F:acyltransferase activity, transferring groups other than amino-acyl groups"/>
    <property type="evidence" value="ECO:0007669"/>
    <property type="project" value="InterPro"/>
</dbReference>
<gene>
    <name evidence="4" type="primary">nrf-6_51</name>
    <name evidence="4" type="ORF">AVEN_55061-2_1</name>
</gene>
<keyword evidence="1" id="KW-1133">Transmembrane helix</keyword>
<evidence type="ECO:0000313" key="4">
    <source>
        <dbReference type="EMBL" id="GBM57170.1"/>
    </source>
</evidence>
<keyword evidence="2" id="KW-0732">Signal</keyword>
<keyword evidence="1" id="KW-0812">Transmembrane</keyword>
<proteinExistence type="predicted"/>
<feature type="transmembrane region" description="Helical" evidence="1">
    <location>
        <begin position="270"/>
        <end position="289"/>
    </location>
</feature>
<reference evidence="4 5" key="1">
    <citation type="journal article" date="2019" name="Sci. Rep.">
        <title>Orb-weaving spider Araneus ventricosus genome elucidates the spidroin gene catalogue.</title>
        <authorList>
            <person name="Kono N."/>
            <person name="Nakamura H."/>
            <person name="Ohtoshi R."/>
            <person name="Moran D.A.P."/>
            <person name="Shinohara A."/>
            <person name="Yoshida Y."/>
            <person name="Fujiwara M."/>
            <person name="Mori M."/>
            <person name="Tomita M."/>
            <person name="Arakawa K."/>
        </authorList>
    </citation>
    <scope>NUCLEOTIDE SEQUENCE [LARGE SCALE GENOMIC DNA]</scope>
</reference>
<comment type="caution">
    <text evidence="4">The sequence shown here is derived from an EMBL/GenBank/DDBJ whole genome shotgun (WGS) entry which is preliminary data.</text>
</comment>
<organism evidence="4 5">
    <name type="scientific">Araneus ventricosus</name>
    <name type="common">Orbweaver spider</name>
    <name type="synonym">Epeira ventricosa</name>
    <dbReference type="NCBI Taxonomy" id="182803"/>
    <lineage>
        <taxon>Eukaryota</taxon>
        <taxon>Metazoa</taxon>
        <taxon>Ecdysozoa</taxon>
        <taxon>Arthropoda</taxon>
        <taxon>Chelicerata</taxon>
        <taxon>Arachnida</taxon>
        <taxon>Araneae</taxon>
        <taxon>Araneomorphae</taxon>
        <taxon>Entelegynae</taxon>
        <taxon>Araneoidea</taxon>
        <taxon>Araneidae</taxon>
        <taxon>Araneus</taxon>
    </lineage>
</organism>
<feature type="transmembrane region" description="Helical" evidence="1">
    <location>
        <begin position="138"/>
        <end position="161"/>
    </location>
</feature>
<protein>
    <submittedName>
        <fullName evidence="4">Nose resistant to fluoxetine protein 6</fullName>
    </submittedName>
</protein>
<feature type="chain" id="PRO_5021197872" evidence="2">
    <location>
        <begin position="19"/>
        <end position="314"/>
    </location>
</feature>
<feature type="transmembrane region" description="Helical" evidence="1">
    <location>
        <begin position="99"/>
        <end position="118"/>
    </location>
</feature>
<evidence type="ECO:0000256" key="1">
    <source>
        <dbReference type="SAM" id="Phobius"/>
    </source>
</evidence>
<feature type="transmembrane region" description="Helical" evidence="1">
    <location>
        <begin position="244"/>
        <end position="263"/>
    </location>
</feature>
<name>A0A4Y2GTS5_ARAVE</name>
<dbReference type="OrthoDB" id="118951at2759"/>
<dbReference type="PANTHER" id="PTHR11161:SF71">
    <property type="entry name" value="NOSE RESISTANT-TO-FLUOXETINE PROTEIN N-TERMINAL DOMAIN-CONTAINING PROTEIN"/>
    <property type="match status" value="1"/>
</dbReference>
<evidence type="ECO:0000256" key="2">
    <source>
        <dbReference type="SAM" id="SignalP"/>
    </source>
</evidence>
<dbReference type="InterPro" id="IPR002656">
    <property type="entry name" value="Acyl_transf_3_dom"/>
</dbReference>
<accession>A0A4Y2GTS5</accession>
<feature type="transmembrane region" description="Helical" evidence="1">
    <location>
        <begin position="182"/>
        <end position="203"/>
    </location>
</feature>
<dbReference type="Proteomes" id="UP000499080">
    <property type="component" value="Unassembled WGS sequence"/>
</dbReference>
<sequence>CLIIIFVMLNVIGSSINAYESFRKAFPRKKNSGKLKDSKNYARRETQAESKMKSIESSSISVWRENCRKFFDCFCVQANARKILRVASKQENMDCIDGIRALFFLYIFAVHFFLFGAGSIKNLEKHIHVLLEMPITQIGAHGLFAIDALFVLSGFLNGYFFSDYFEKNNGKIRWVSFYAFRFLRSTPVYMILLGFYSTLFTYMSSSPIWPTYDTNPVCRETWIWNVLHINNFNTHYNQCMNTTWFLACLMQLYVISPLFMIPLNRWPRIGYVLSVVTICISSFACFIITKQYNLFGSVPKIELQSNALEEVNKR</sequence>
<dbReference type="InterPro" id="IPR052728">
    <property type="entry name" value="O2_lipid_transport_reg"/>
</dbReference>
<feature type="domain" description="Acyltransferase 3" evidence="3">
    <location>
        <begin position="95"/>
        <end position="295"/>
    </location>
</feature>
<keyword evidence="5" id="KW-1185">Reference proteome</keyword>
<dbReference type="PANTHER" id="PTHR11161">
    <property type="entry name" value="O-ACYLTRANSFERASE"/>
    <property type="match status" value="1"/>
</dbReference>
<dbReference type="AlphaFoldDB" id="A0A4Y2GTS5"/>
<feature type="non-terminal residue" evidence="4">
    <location>
        <position position="1"/>
    </location>
</feature>
<dbReference type="EMBL" id="BGPR01001581">
    <property type="protein sequence ID" value="GBM57170.1"/>
    <property type="molecule type" value="Genomic_DNA"/>
</dbReference>
<dbReference type="Pfam" id="PF01757">
    <property type="entry name" value="Acyl_transf_3"/>
    <property type="match status" value="1"/>
</dbReference>
<evidence type="ECO:0000259" key="3">
    <source>
        <dbReference type="Pfam" id="PF01757"/>
    </source>
</evidence>
<keyword evidence="1" id="KW-0472">Membrane</keyword>